<dbReference type="PANTHER" id="PTHR32063:SF68">
    <property type="entry name" value="PROBALE CATION EFFLUX SYSTEM PROTEIN"/>
    <property type="match status" value="1"/>
</dbReference>
<dbReference type="InterPro" id="IPR004763">
    <property type="entry name" value="CusA-like"/>
</dbReference>
<evidence type="ECO:0000256" key="5">
    <source>
        <dbReference type="ARBA" id="ARBA00022692"/>
    </source>
</evidence>
<dbReference type="Gene3D" id="1.20.1640.10">
    <property type="entry name" value="Multidrug efflux transporter AcrB transmembrane domain"/>
    <property type="match status" value="2"/>
</dbReference>
<dbReference type="Gene3D" id="3.30.2090.10">
    <property type="entry name" value="Multidrug efflux transporter AcrB TolC docking domain, DN and DC subdomains"/>
    <property type="match status" value="2"/>
</dbReference>
<dbReference type="Gene3D" id="3.30.70.1440">
    <property type="entry name" value="Multidrug efflux transporter AcrB pore domain"/>
    <property type="match status" value="1"/>
</dbReference>
<comment type="caution">
    <text evidence="8">The sequence shown here is derived from an EMBL/GenBank/DDBJ whole genome shotgun (WGS) entry which is preliminary data.</text>
</comment>
<evidence type="ECO:0000256" key="2">
    <source>
        <dbReference type="ARBA" id="ARBA00010942"/>
    </source>
</evidence>
<sequence>MLASIIEFSLRQRIIVIVGAILILFFGTYSFIHTPVDAFPDISPTQVKIILKLPGSSPEEMENNIVRPLELELLGLKGQKSLRSVSKYSISDITIDFDDSVNIYLARNIVNERLSSVMKDLPVGVEGGMAPIVTPLSDIFMFTIDGNITEIEKRQLLDFVIRPQLRMISGVADVNSIGGFSRAFVIVPDFNDMARLGVSISDLESAVRVNLRNSGAGRVDRDGETFLVKIQTASLSLEDIGKITISTNLGHLHIKDFAKVISQSRTRLGFVTKDGVGETTEGLVLSLKDANTKEIIAQVYQKLEELKPFLPSGVSINVFYDRSEFTQKAIATVSKTLIEAVVLIIITLFLFLGNLRASVAVGVILPLSLSVAFIFIKLSDLTLNLMSLGGLVIAIGMLIDSAVVVVENAFEKLSANTKTTKLHAIYRSCKEIAVSVVSGVVIIIVFFVPILTLQGLEGKMFRPLAQSIVYALLGTLVLSITIIPVVSSLVLKATPHSETFLTRFLNRIYAPLLEFFVHNPKKVILGAFVFLIASLSLFPFVGKNFMPALDEGDVVLSVETTPSISLDQSKDLMLNIESAIKKHVKEVKSIVARTGSDELGLDLGGLNQTDTFISFIPKKEWSVKTKDELLEKIMDSLKDFKGINFSFTQPIEMRISEMLTGVRGDLAVKIFGDDISALNELSFQIAQALKGIKGSSEVLTTLNEGVNYLYVTPNKEAMADVGITSDEFSKFLKSALEGLVVDVIPTGISRTPVMIRQESDFASSITKIKSLALTSKYGVLVPITSIAKIEEVDGPVSIVRENSMRMSVVRSNVVGRDLNSFVEEAKKVIAQNIKLPPSYYITYGGQFENQQRANKRLSTVIPLSILAIFFILFFTFKSIPLALLILLNIPFAVTGGLIALFAVGEYISVPASVGFIALFGIAVLNGVVMIGYFKELLLQGKSVEECVLLGAKRRLRPVLMTACIAGLGLLPLLFSHSVGSEVQKPLAIVVLGGLVTSSALTLLLLPPMFMLIAKKIKIN</sequence>
<evidence type="ECO:0000313" key="8">
    <source>
        <dbReference type="EMBL" id="EKE79812.1"/>
    </source>
</evidence>
<evidence type="ECO:0000256" key="7">
    <source>
        <dbReference type="ARBA" id="ARBA00023136"/>
    </source>
</evidence>
<dbReference type="EMBL" id="AMOQ01000005">
    <property type="protein sequence ID" value="EKE79812.1"/>
    <property type="molecule type" value="Genomic_DNA"/>
</dbReference>
<gene>
    <name evidence="8" type="ORF">OUC_1297</name>
</gene>
<dbReference type="SUPFAM" id="SSF82866">
    <property type="entry name" value="Multidrug efflux transporter AcrB transmembrane domain"/>
    <property type="match status" value="2"/>
</dbReference>
<name>K2JYY2_HELPX</name>
<dbReference type="NCBIfam" id="TIGR00914">
    <property type="entry name" value="2A0601"/>
    <property type="match status" value="1"/>
</dbReference>
<evidence type="ECO:0000256" key="6">
    <source>
        <dbReference type="ARBA" id="ARBA00022989"/>
    </source>
</evidence>
<proteinExistence type="inferred from homology"/>
<dbReference type="InterPro" id="IPR001036">
    <property type="entry name" value="Acrflvin-R"/>
</dbReference>
<organism evidence="8 9">
    <name type="scientific">Helicobacter pylori R018c</name>
    <dbReference type="NCBI Taxonomy" id="1145110"/>
    <lineage>
        <taxon>Bacteria</taxon>
        <taxon>Pseudomonadati</taxon>
        <taxon>Campylobacterota</taxon>
        <taxon>Epsilonproteobacteria</taxon>
        <taxon>Campylobacterales</taxon>
        <taxon>Helicobacteraceae</taxon>
        <taxon>Helicobacter</taxon>
    </lineage>
</organism>
<keyword evidence="4" id="KW-1003">Cell membrane</keyword>
<dbReference type="GO" id="GO:0005886">
    <property type="term" value="C:plasma membrane"/>
    <property type="evidence" value="ECO:0007669"/>
    <property type="project" value="UniProtKB-SubCell"/>
</dbReference>
<dbReference type="GO" id="GO:0008324">
    <property type="term" value="F:monoatomic cation transmembrane transporter activity"/>
    <property type="evidence" value="ECO:0007669"/>
    <property type="project" value="InterPro"/>
</dbReference>
<dbReference type="Gene3D" id="3.30.70.1320">
    <property type="entry name" value="Multidrug efflux transporter AcrB pore domain like"/>
    <property type="match status" value="1"/>
</dbReference>
<dbReference type="SUPFAM" id="SSF82714">
    <property type="entry name" value="Multidrug efflux transporter AcrB TolC docking domain, DN and DC subdomains"/>
    <property type="match status" value="2"/>
</dbReference>
<dbReference type="PRINTS" id="PR00702">
    <property type="entry name" value="ACRIFLAVINRP"/>
</dbReference>
<evidence type="ECO:0000256" key="3">
    <source>
        <dbReference type="ARBA" id="ARBA00022448"/>
    </source>
</evidence>
<protein>
    <submittedName>
        <fullName evidence="8">Heavy metal efflux pump, CzcA family protein</fullName>
    </submittedName>
</protein>
<dbReference type="Gene3D" id="3.30.70.1430">
    <property type="entry name" value="Multidrug efflux transporter AcrB pore domain"/>
    <property type="match status" value="2"/>
</dbReference>
<accession>K2JYY2</accession>
<comment type="similarity">
    <text evidence="2">Belongs to the resistance-nodulation-cell division (RND) (TC 2.A.6) family.</text>
</comment>
<evidence type="ECO:0000256" key="4">
    <source>
        <dbReference type="ARBA" id="ARBA00022475"/>
    </source>
</evidence>
<dbReference type="PATRIC" id="fig|1145110.4.peg.1270"/>
<keyword evidence="3" id="KW-0813">Transport</keyword>
<dbReference type="GO" id="GO:0042910">
    <property type="term" value="F:xenobiotic transmembrane transporter activity"/>
    <property type="evidence" value="ECO:0007669"/>
    <property type="project" value="TreeGrafter"/>
</dbReference>
<dbReference type="InterPro" id="IPR027463">
    <property type="entry name" value="AcrB_DN_DC_subdom"/>
</dbReference>
<keyword evidence="6" id="KW-1133">Transmembrane helix</keyword>
<dbReference type="AlphaFoldDB" id="K2JYY2"/>
<reference evidence="8 9" key="1">
    <citation type="submission" date="2012-08" db="EMBL/GenBank/DDBJ databases">
        <title>Comparative Sequence Analysis of H. pylori isolates.</title>
        <authorList>
            <person name="Blanchard T.G."/>
            <person name="Czinn S.J."/>
            <person name="McCracken C.M."/>
            <person name="Abolude K.A."/>
            <person name="Shefchek K.S."/>
            <person name="Maroo A.M."/>
            <person name="Santana-Cruz I.S."/>
            <person name="Tallon L.J."/>
            <person name="Ficke F.W.F."/>
        </authorList>
    </citation>
    <scope>NUCLEOTIDE SEQUENCE [LARGE SCALE GENOMIC DNA]</scope>
    <source>
        <strain evidence="8 9">R018c</strain>
    </source>
</reference>
<evidence type="ECO:0000313" key="9">
    <source>
        <dbReference type="Proteomes" id="UP000002808"/>
    </source>
</evidence>
<dbReference type="Proteomes" id="UP000002808">
    <property type="component" value="Unassembled WGS sequence"/>
</dbReference>
<comment type="subcellular location">
    <subcellularLocation>
        <location evidence="1">Cell membrane</location>
        <topology evidence="1">Multi-pass membrane protein</topology>
    </subcellularLocation>
</comment>
<dbReference type="SUPFAM" id="SSF82693">
    <property type="entry name" value="Multidrug efflux transporter AcrB pore domain, PN1, PN2, PC1 and PC2 subdomains"/>
    <property type="match status" value="3"/>
</dbReference>
<dbReference type="Pfam" id="PF00873">
    <property type="entry name" value="ACR_tran"/>
    <property type="match status" value="1"/>
</dbReference>
<keyword evidence="5" id="KW-0812">Transmembrane</keyword>
<evidence type="ECO:0000256" key="1">
    <source>
        <dbReference type="ARBA" id="ARBA00004651"/>
    </source>
</evidence>
<dbReference type="RefSeq" id="WP_000881235.1">
    <property type="nucleotide sequence ID" value="NZ_AMOQ01000005.1"/>
</dbReference>
<keyword evidence="7" id="KW-0472">Membrane</keyword>
<dbReference type="PANTHER" id="PTHR32063">
    <property type="match status" value="1"/>
</dbReference>